<evidence type="ECO:0000256" key="2">
    <source>
        <dbReference type="ARBA" id="ARBA00022771"/>
    </source>
</evidence>
<dbReference type="GO" id="GO:0008270">
    <property type="term" value="F:zinc ion binding"/>
    <property type="evidence" value="ECO:0007669"/>
    <property type="project" value="UniProtKB-KW"/>
</dbReference>
<feature type="region of interest" description="Disordered" evidence="5">
    <location>
        <begin position="459"/>
        <end position="525"/>
    </location>
</feature>
<dbReference type="InterPro" id="IPR043136">
    <property type="entry name" value="B30.2/SPRY_sf"/>
</dbReference>
<dbReference type="SMART" id="SM00336">
    <property type="entry name" value="BBOX"/>
    <property type="match status" value="2"/>
</dbReference>
<feature type="domain" description="B box-type" evidence="7">
    <location>
        <begin position="155"/>
        <end position="198"/>
    </location>
</feature>
<dbReference type="OrthoDB" id="6108580at2759"/>
<feature type="domain" description="RING-type" evidence="6">
    <location>
        <begin position="19"/>
        <end position="62"/>
    </location>
</feature>
<keyword evidence="3" id="KW-0862">Zinc</keyword>
<dbReference type="PROSITE" id="PS50119">
    <property type="entry name" value="ZF_BBOX"/>
    <property type="match status" value="2"/>
</dbReference>
<dbReference type="SUPFAM" id="SSF57850">
    <property type="entry name" value="RING/U-box"/>
    <property type="match status" value="1"/>
</dbReference>
<feature type="domain" description="B box-type" evidence="7">
    <location>
        <begin position="94"/>
        <end position="141"/>
    </location>
</feature>
<dbReference type="InterPro" id="IPR018957">
    <property type="entry name" value="Znf_C3HC4_RING-type"/>
</dbReference>
<evidence type="ECO:0000256" key="4">
    <source>
        <dbReference type="PROSITE-ProRule" id="PRU00024"/>
    </source>
</evidence>
<dbReference type="CDD" id="cd19757">
    <property type="entry name" value="Bbox1"/>
    <property type="match status" value="1"/>
</dbReference>
<dbReference type="InterPro" id="IPR013083">
    <property type="entry name" value="Znf_RING/FYVE/PHD"/>
</dbReference>
<feature type="region of interest" description="Disordered" evidence="5">
    <location>
        <begin position="537"/>
        <end position="557"/>
    </location>
</feature>
<feature type="compositionally biased region" description="Basic and acidic residues" evidence="5">
    <location>
        <begin position="593"/>
        <end position="603"/>
    </location>
</feature>
<evidence type="ECO:0000256" key="5">
    <source>
        <dbReference type="SAM" id="MobiDB-lite"/>
    </source>
</evidence>
<evidence type="ECO:0000259" key="7">
    <source>
        <dbReference type="PROSITE" id="PS50119"/>
    </source>
</evidence>
<dbReference type="InterPro" id="IPR000315">
    <property type="entry name" value="Znf_B-box"/>
</dbReference>
<proteinExistence type="predicted"/>
<dbReference type="Gene3D" id="3.30.160.60">
    <property type="entry name" value="Classic Zinc Finger"/>
    <property type="match status" value="1"/>
</dbReference>
<dbReference type="InterPro" id="IPR047153">
    <property type="entry name" value="TRIM45/56/19-like"/>
</dbReference>
<dbReference type="SMART" id="SM00184">
    <property type="entry name" value="RING"/>
    <property type="match status" value="2"/>
</dbReference>
<evidence type="ECO:0000259" key="6">
    <source>
        <dbReference type="PROSITE" id="PS50089"/>
    </source>
</evidence>
<keyword evidence="9" id="KW-1185">Reference proteome</keyword>
<dbReference type="PANTHER" id="PTHR25462:SF296">
    <property type="entry name" value="MEIOTIC P26, ISOFORM F"/>
    <property type="match status" value="1"/>
</dbReference>
<protein>
    <submittedName>
        <fullName evidence="8">Tripartite motif-containing protein 2</fullName>
    </submittedName>
</protein>
<keyword evidence="2 4" id="KW-0863">Zinc-finger</keyword>
<feature type="compositionally biased region" description="Basic and acidic residues" evidence="5">
    <location>
        <begin position="503"/>
        <end position="517"/>
    </location>
</feature>
<evidence type="ECO:0000313" key="8">
    <source>
        <dbReference type="EMBL" id="OWF43203.1"/>
    </source>
</evidence>
<dbReference type="PANTHER" id="PTHR25462">
    <property type="entry name" value="BONUS, ISOFORM C-RELATED"/>
    <property type="match status" value="1"/>
</dbReference>
<dbReference type="SUPFAM" id="SSF57845">
    <property type="entry name" value="B-box zinc-binding domain"/>
    <property type="match status" value="1"/>
</dbReference>
<dbReference type="AlphaFoldDB" id="A0A210Q374"/>
<dbReference type="EMBL" id="NEDP02005141">
    <property type="protein sequence ID" value="OWF43203.1"/>
    <property type="molecule type" value="Genomic_DNA"/>
</dbReference>
<gene>
    <name evidence="8" type="ORF">KP79_PYT20260</name>
</gene>
<comment type="caution">
    <text evidence="8">The sequence shown here is derived from an EMBL/GenBank/DDBJ whole genome shotgun (WGS) entry which is preliminary data.</text>
</comment>
<keyword evidence="1" id="KW-0479">Metal-binding</keyword>
<dbReference type="SMART" id="SM00502">
    <property type="entry name" value="BBC"/>
    <property type="match status" value="1"/>
</dbReference>
<evidence type="ECO:0000313" key="9">
    <source>
        <dbReference type="Proteomes" id="UP000242188"/>
    </source>
</evidence>
<reference evidence="8 9" key="1">
    <citation type="journal article" date="2017" name="Nat. Ecol. Evol.">
        <title>Scallop genome provides insights into evolution of bilaterian karyotype and development.</title>
        <authorList>
            <person name="Wang S."/>
            <person name="Zhang J."/>
            <person name="Jiao W."/>
            <person name="Li J."/>
            <person name="Xun X."/>
            <person name="Sun Y."/>
            <person name="Guo X."/>
            <person name="Huan P."/>
            <person name="Dong B."/>
            <person name="Zhang L."/>
            <person name="Hu X."/>
            <person name="Sun X."/>
            <person name="Wang J."/>
            <person name="Zhao C."/>
            <person name="Wang Y."/>
            <person name="Wang D."/>
            <person name="Huang X."/>
            <person name="Wang R."/>
            <person name="Lv J."/>
            <person name="Li Y."/>
            <person name="Zhang Z."/>
            <person name="Liu B."/>
            <person name="Lu W."/>
            <person name="Hui Y."/>
            <person name="Liang J."/>
            <person name="Zhou Z."/>
            <person name="Hou R."/>
            <person name="Li X."/>
            <person name="Liu Y."/>
            <person name="Li H."/>
            <person name="Ning X."/>
            <person name="Lin Y."/>
            <person name="Zhao L."/>
            <person name="Xing Q."/>
            <person name="Dou J."/>
            <person name="Li Y."/>
            <person name="Mao J."/>
            <person name="Guo H."/>
            <person name="Dou H."/>
            <person name="Li T."/>
            <person name="Mu C."/>
            <person name="Jiang W."/>
            <person name="Fu Q."/>
            <person name="Fu X."/>
            <person name="Miao Y."/>
            <person name="Liu J."/>
            <person name="Yu Q."/>
            <person name="Li R."/>
            <person name="Liao H."/>
            <person name="Li X."/>
            <person name="Kong Y."/>
            <person name="Jiang Z."/>
            <person name="Chourrout D."/>
            <person name="Li R."/>
            <person name="Bao Z."/>
        </authorList>
    </citation>
    <scope>NUCLEOTIDE SEQUENCE [LARGE SCALE GENOMIC DNA]</scope>
    <source>
        <strain evidence="8 9">PY_sf001</strain>
    </source>
</reference>
<name>A0A210Q374_MIZYE</name>
<organism evidence="8 9">
    <name type="scientific">Mizuhopecten yessoensis</name>
    <name type="common">Japanese scallop</name>
    <name type="synonym">Patinopecten yessoensis</name>
    <dbReference type="NCBI Taxonomy" id="6573"/>
    <lineage>
        <taxon>Eukaryota</taxon>
        <taxon>Metazoa</taxon>
        <taxon>Spiralia</taxon>
        <taxon>Lophotrochozoa</taxon>
        <taxon>Mollusca</taxon>
        <taxon>Bivalvia</taxon>
        <taxon>Autobranchia</taxon>
        <taxon>Pteriomorphia</taxon>
        <taxon>Pectinida</taxon>
        <taxon>Pectinoidea</taxon>
        <taxon>Pectinidae</taxon>
        <taxon>Mizuhopecten</taxon>
    </lineage>
</organism>
<dbReference type="Proteomes" id="UP000242188">
    <property type="component" value="Unassembled WGS sequence"/>
</dbReference>
<dbReference type="Gene3D" id="2.60.120.920">
    <property type="match status" value="1"/>
</dbReference>
<accession>A0A210Q374</accession>
<dbReference type="PROSITE" id="PS50089">
    <property type="entry name" value="ZF_RING_2"/>
    <property type="match status" value="1"/>
</dbReference>
<evidence type="ECO:0000256" key="1">
    <source>
        <dbReference type="ARBA" id="ARBA00022723"/>
    </source>
</evidence>
<feature type="region of interest" description="Disordered" evidence="5">
    <location>
        <begin position="575"/>
        <end position="615"/>
    </location>
</feature>
<dbReference type="Pfam" id="PF00097">
    <property type="entry name" value="zf-C3HC4"/>
    <property type="match status" value="1"/>
</dbReference>
<dbReference type="Gene3D" id="3.30.40.10">
    <property type="entry name" value="Zinc/RING finger domain, C3HC4 (zinc finger)"/>
    <property type="match status" value="1"/>
</dbReference>
<evidence type="ECO:0000256" key="3">
    <source>
        <dbReference type="ARBA" id="ARBA00022833"/>
    </source>
</evidence>
<sequence length="788" mass="89331">MDPTDKSYVQKLKERFLECPVCYEEFSQKGRLPRVLPCLHTHCDTCLKSIIKDASVTCTLCQKTYPVPDENLGIFPTDYTRKDLQDFVRASLRRPDLVCEGCGSNDVAKYRCTTCSHFLCDACRDAHQRLVFLQGHEVFSLDEEQSLEENISKFTHQAFCYTQGHEREAMHYYCTSCDKSICTRCFLIHHKTHAVEDIQEVYNTKKTKLQEEAQTLHRRIAECSNIRTKVKQAKEGVDNNMSKSVEELNATFKTLIQLLTRRKEDLMTELNVAALRKKEVLEHQDESLDIIVKSIENCCDFLHQSLTSNNQPAFLKIAPVIARRFSYLQSLDLDKEPFESSFLSFNGLNIGLKFGTFIQSLGNVESSAFYRPKTRVHAEPVTSDSPGKIIIELQNYEGKLLDEHLEIEATVSKDGEIHSKTSLAHRDGGTYEMILPALGSCELCLKTFDDRMPVWEGRVPKSNGYQVTFSRTGPPAASRRQRRSSDTSVEQVSSSLGRKPHMKTIDDLDLESPRGPERPPLPKVELLNRDCGRNEVHSLPTINQVPEPATGSSRPERSITRATFHLDETTLHKSRLLSKDRKNLFNRKQTRLQPEDEHDERKPNHATVRSRREHKLQRYQGVKSSSQIILPEDVYFEVDISYQFDHNLANDVTIFEIGFAHDSVVDSSDTVANDKHSCSIAAHACSNDGTVRLGFRGNGKLISSQTIQAGTSGSCHVMTLGLNADTQNQSVIVLDKSRDMVSLFKFTNQDFRAGIWPVFGVFNPQKVDVVLSLKSGTDVTYIPFHLLK</sequence>
<dbReference type="InterPro" id="IPR001841">
    <property type="entry name" value="Znf_RING"/>
</dbReference>
<feature type="compositionally biased region" description="Low complexity" evidence="5">
    <location>
        <begin position="486"/>
        <end position="495"/>
    </location>
</feature>
<dbReference type="InterPro" id="IPR003649">
    <property type="entry name" value="Bbox_C"/>
</dbReference>